<dbReference type="PRINTS" id="PR00380">
    <property type="entry name" value="KINESINHEAVY"/>
</dbReference>
<sequence>MNVSATTPPLAIQSVQVAVRIRSPPSRPVATPRLPTGVKDTSIKTNLSLRPPSIPQIPQIPPTQASSQTIYSTPSIPGGLVQPSAIVVSPSNHDPATDTHTTVSISNPEARKPVSEFHFDKVFGPTASQSHIYERMIRPIIDQCLAGYNGCIFVYGQTASGKTYTMQGPPSKQAAGVSSSVSASDDRGIILRVADQIVERIRQSKGIHGQQVDTKNEPIVATTPPTTFVITASFLEIYQEQLKDLLCGADQQGELRIRIDPDSSSGKDLYVEGLSERQLVTPLDYLETIEMGIKNRTVAETNMNEISSRSHSVLTLTIEQYQVHPSSIVVQSDNSNGNENRGASNGGNLGVRKRSKIHLIDLAGSERADLTGAVGTRLKEGSSINQSLSSLGNVINALSTHAKHVPYRDSKLTFLLSDSLGGNSLTAVIACVSPCAASYNETMSTLRFAERAKKVTNRVRVNIDPMVSRVLELEAEIARLRALIAKCTCGTQDVTVEFKQDSHLNVEREHATVPWRRRWGRWIKSGFKEMVGGCGACSTGKSVESQTVKTIWSIEEQRVNDVVPLPPIVDDDGSHDRPFPLLKELDDASRVGSPVCSTPTPSPLSAGLTLPDVSNKYTRREASVGLTLATSTSSIRSGRVTPMPISNRSGRVTPMPMSNFGRR</sequence>
<comment type="similarity">
    <text evidence="6 7">Belongs to the TRAFAC class myosin-kinesin ATPase superfamily. Kinesin family.</text>
</comment>
<dbReference type="Proteomes" id="UP001648503">
    <property type="component" value="Unassembled WGS sequence"/>
</dbReference>
<comment type="subcellular location">
    <subcellularLocation>
        <location evidence="1">Cytoplasm</location>
    </subcellularLocation>
</comment>
<dbReference type="InterPro" id="IPR001752">
    <property type="entry name" value="Kinesin_motor_dom"/>
</dbReference>
<accession>A0ABQ8F4C9</accession>
<dbReference type="SMART" id="SM00129">
    <property type="entry name" value="KISc"/>
    <property type="match status" value="1"/>
</dbReference>
<reference evidence="10 11" key="1">
    <citation type="submission" date="2021-02" db="EMBL/GenBank/DDBJ databases">
        <title>Variation within the Batrachochytrium salamandrivorans European outbreak.</title>
        <authorList>
            <person name="Kelly M."/>
            <person name="Pasmans F."/>
            <person name="Shea T.P."/>
            <person name="Munoz J.F."/>
            <person name="Carranza S."/>
            <person name="Cuomo C.A."/>
            <person name="Martel A."/>
        </authorList>
    </citation>
    <scope>NUCLEOTIDE SEQUENCE [LARGE SCALE GENOMIC DNA]</scope>
    <source>
        <strain evidence="10 11">AMFP18/2</strain>
    </source>
</reference>
<proteinExistence type="inferred from homology"/>
<evidence type="ECO:0000256" key="1">
    <source>
        <dbReference type="ARBA" id="ARBA00004496"/>
    </source>
</evidence>
<evidence type="ECO:0000256" key="5">
    <source>
        <dbReference type="ARBA" id="ARBA00023054"/>
    </source>
</evidence>
<evidence type="ECO:0000256" key="2">
    <source>
        <dbReference type="ARBA" id="ARBA00022490"/>
    </source>
</evidence>
<comment type="caution">
    <text evidence="10">The sequence shown here is derived from an EMBL/GenBank/DDBJ whole genome shotgun (WGS) entry which is preliminary data.</text>
</comment>
<dbReference type="PROSITE" id="PS50067">
    <property type="entry name" value="KINESIN_MOTOR_2"/>
    <property type="match status" value="1"/>
</dbReference>
<dbReference type="InterPro" id="IPR027640">
    <property type="entry name" value="Kinesin-like_fam"/>
</dbReference>
<dbReference type="InterPro" id="IPR027417">
    <property type="entry name" value="P-loop_NTPase"/>
</dbReference>
<evidence type="ECO:0000256" key="7">
    <source>
        <dbReference type="RuleBase" id="RU000394"/>
    </source>
</evidence>
<dbReference type="PROSITE" id="PS00411">
    <property type="entry name" value="KINESIN_MOTOR_1"/>
    <property type="match status" value="1"/>
</dbReference>
<dbReference type="InterPro" id="IPR036961">
    <property type="entry name" value="Kinesin_motor_dom_sf"/>
</dbReference>
<keyword evidence="5" id="KW-0175">Coiled coil</keyword>
<keyword evidence="6 7" id="KW-0505">Motor protein</keyword>
<dbReference type="InterPro" id="IPR019821">
    <property type="entry name" value="Kinesin_motor_CS"/>
</dbReference>
<keyword evidence="4 6" id="KW-0067">ATP-binding</keyword>
<keyword evidence="7" id="KW-0493">Microtubule</keyword>
<keyword evidence="11" id="KW-1185">Reference proteome</keyword>
<gene>
    <name evidence="10" type="ORF">BASA50_009365</name>
</gene>
<evidence type="ECO:0000313" key="11">
    <source>
        <dbReference type="Proteomes" id="UP001648503"/>
    </source>
</evidence>
<dbReference type="PANTHER" id="PTHR47969">
    <property type="entry name" value="CHROMOSOME-ASSOCIATED KINESIN KIF4A-RELATED"/>
    <property type="match status" value="1"/>
</dbReference>
<evidence type="ECO:0000256" key="3">
    <source>
        <dbReference type="ARBA" id="ARBA00022741"/>
    </source>
</evidence>
<dbReference type="CDD" id="cd00106">
    <property type="entry name" value="KISc"/>
    <property type="match status" value="1"/>
</dbReference>
<evidence type="ECO:0000256" key="6">
    <source>
        <dbReference type="PROSITE-ProRule" id="PRU00283"/>
    </source>
</evidence>
<name>A0ABQ8F4C9_9FUNG</name>
<dbReference type="Gene3D" id="3.40.850.10">
    <property type="entry name" value="Kinesin motor domain"/>
    <property type="match status" value="1"/>
</dbReference>
<evidence type="ECO:0000313" key="10">
    <source>
        <dbReference type="EMBL" id="KAH6590390.1"/>
    </source>
</evidence>
<feature type="region of interest" description="Disordered" evidence="8">
    <location>
        <begin position="635"/>
        <end position="663"/>
    </location>
</feature>
<feature type="binding site" evidence="6">
    <location>
        <begin position="156"/>
        <end position="163"/>
    </location>
    <ligand>
        <name>ATP</name>
        <dbReference type="ChEBI" id="CHEBI:30616"/>
    </ligand>
</feature>
<protein>
    <recommendedName>
        <fullName evidence="7">Kinesin-like protein</fullName>
    </recommendedName>
</protein>
<keyword evidence="3 6" id="KW-0547">Nucleotide-binding</keyword>
<dbReference type="EMBL" id="JAFCIX010000433">
    <property type="protein sequence ID" value="KAH6590390.1"/>
    <property type="molecule type" value="Genomic_DNA"/>
</dbReference>
<feature type="region of interest" description="Disordered" evidence="8">
    <location>
        <begin position="48"/>
        <end position="70"/>
    </location>
</feature>
<feature type="compositionally biased region" description="Pro residues" evidence="8">
    <location>
        <begin position="52"/>
        <end position="61"/>
    </location>
</feature>
<dbReference type="PANTHER" id="PTHR47969:SF15">
    <property type="entry name" value="CHROMOSOME-ASSOCIATED KINESIN KIF4A-RELATED"/>
    <property type="match status" value="1"/>
</dbReference>
<evidence type="ECO:0000256" key="8">
    <source>
        <dbReference type="SAM" id="MobiDB-lite"/>
    </source>
</evidence>
<evidence type="ECO:0000256" key="4">
    <source>
        <dbReference type="ARBA" id="ARBA00022840"/>
    </source>
</evidence>
<dbReference type="Pfam" id="PF00225">
    <property type="entry name" value="Kinesin"/>
    <property type="match status" value="1"/>
</dbReference>
<dbReference type="SUPFAM" id="SSF52540">
    <property type="entry name" value="P-loop containing nucleoside triphosphate hydrolases"/>
    <property type="match status" value="1"/>
</dbReference>
<keyword evidence="2" id="KW-0963">Cytoplasm</keyword>
<organism evidence="10 11">
    <name type="scientific">Batrachochytrium salamandrivorans</name>
    <dbReference type="NCBI Taxonomy" id="1357716"/>
    <lineage>
        <taxon>Eukaryota</taxon>
        <taxon>Fungi</taxon>
        <taxon>Fungi incertae sedis</taxon>
        <taxon>Chytridiomycota</taxon>
        <taxon>Chytridiomycota incertae sedis</taxon>
        <taxon>Chytridiomycetes</taxon>
        <taxon>Rhizophydiales</taxon>
        <taxon>Rhizophydiales incertae sedis</taxon>
        <taxon>Batrachochytrium</taxon>
    </lineage>
</organism>
<feature type="domain" description="Kinesin motor" evidence="9">
    <location>
        <begin position="14"/>
        <end position="455"/>
    </location>
</feature>
<evidence type="ECO:0000259" key="9">
    <source>
        <dbReference type="PROSITE" id="PS50067"/>
    </source>
</evidence>